<dbReference type="RefSeq" id="WP_264326372.1">
    <property type="nucleotide sequence ID" value="NZ_JADEXQ010000067.1"/>
</dbReference>
<keyword evidence="11" id="KW-1185">Reference proteome</keyword>
<comment type="caution">
    <text evidence="10">The sequence shown here is derived from an EMBL/GenBank/DDBJ whole genome shotgun (WGS) entry which is preliminary data.</text>
</comment>
<dbReference type="InterPro" id="IPR006148">
    <property type="entry name" value="Glc/Gal-6P_isomerase"/>
</dbReference>
<accession>A0A928VSR5</accession>
<evidence type="ECO:0000313" key="11">
    <source>
        <dbReference type="Proteomes" id="UP000625316"/>
    </source>
</evidence>
<dbReference type="PANTHER" id="PTHR11054">
    <property type="entry name" value="6-PHOSPHOGLUCONOLACTONASE"/>
    <property type="match status" value="1"/>
</dbReference>
<dbReference type="FunFam" id="3.40.50.1360:FF:000005">
    <property type="entry name" value="6-phosphogluconolactonase"/>
    <property type="match status" value="1"/>
</dbReference>
<dbReference type="Gene3D" id="3.40.50.1360">
    <property type="match status" value="1"/>
</dbReference>
<evidence type="ECO:0000256" key="6">
    <source>
        <dbReference type="ARBA" id="ARBA00020337"/>
    </source>
</evidence>
<dbReference type="InterPro" id="IPR039104">
    <property type="entry name" value="6PGL"/>
</dbReference>
<evidence type="ECO:0000256" key="2">
    <source>
        <dbReference type="ARBA" id="ARBA00002681"/>
    </source>
</evidence>
<dbReference type="PANTHER" id="PTHR11054:SF0">
    <property type="entry name" value="6-PHOSPHOGLUCONOLACTONASE"/>
    <property type="match status" value="1"/>
</dbReference>
<proteinExistence type="inferred from homology"/>
<dbReference type="EMBL" id="JADEXQ010000067">
    <property type="protein sequence ID" value="MBE9031544.1"/>
    <property type="molecule type" value="Genomic_DNA"/>
</dbReference>
<dbReference type="NCBIfam" id="TIGR01198">
    <property type="entry name" value="pgl"/>
    <property type="match status" value="1"/>
</dbReference>
<dbReference type="CDD" id="cd01400">
    <property type="entry name" value="6PGL"/>
    <property type="match status" value="1"/>
</dbReference>
<dbReference type="GO" id="GO:0017057">
    <property type="term" value="F:6-phosphogluconolactonase activity"/>
    <property type="evidence" value="ECO:0007669"/>
    <property type="project" value="UniProtKB-UniRule"/>
</dbReference>
<dbReference type="InterPro" id="IPR037171">
    <property type="entry name" value="NagB/RpiA_transferase-like"/>
</dbReference>
<reference evidence="10" key="1">
    <citation type="submission" date="2020-10" db="EMBL/GenBank/DDBJ databases">
        <authorList>
            <person name="Castelo-Branco R."/>
            <person name="Eusebio N."/>
            <person name="Adriana R."/>
            <person name="Vieira A."/>
            <person name="Brugerolle De Fraissinette N."/>
            <person name="Rezende De Castro R."/>
            <person name="Schneider M.P."/>
            <person name="Vasconcelos V."/>
            <person name="Leao P.N."/>
        </authorList>
    </citation>
    <scope>NUCLEOTIDE SEQUENCE</scope>
    <source>
        <strain evidence="10">LEGE 11480</strain>
    </source>
</reference>
<evidence type="ECO:0000256" key="8">
    <source>
        <dbReference type="RuleBase" id="RU365095"/>
    </source>
</evidence>
<dbReference type="Proteomes" id="UP000625316">
    <property type="component" value="Unassembled WGS sequence"/>
</dbReference>
<organism evidence="10 11">
    <name type="scientific">Romeriopsis navalis LEGE 11480</name>
    <dbReference type="NCBI Taxonomy" id="2777977"/>
    <lineage>
        <taxon>Bacteria</taxon>
        <taxon>Bacillati</taxon>
        <taxon>Cyanobacteriota</taxon>
        <taxon>Cyanophyceae</taxon>
        <taxon>Leptolyngbyales</taxon>
        <taxon>Leptolyngbyaceae</taxon>
        <taxon>Romeriopsis</taxon>
        <taxon>Romeriopsis navalis</taxon>
    </lineage>
</organism>
<dbReference type="EC" id="3.1.1.31" evidence="5 8"/>
<evidence type="ECO:0000256" key="7">
    <source>
        <dbReference type="ARBA" id="ARBA00022801"/>
    </source>
</evidence>
<sequence length="257" mass="28271">MTVEAAPPIIEVLSDKSSLVDRAYEHVLQMLQQAITDRGQATIALSGGSTPKPLYERLAQADLPWDKVHIFWGDERYVAPDHPDSNYLMSRLAWLDRVDFPAANIHPIPTADTDPVVSAQQYAQELQQFFQCSPQEFPQFDVMLLGMGDDGHTASLFPGTAALKVSDRLVTVGEKAGEPRITLTVPVINHARLILFMVAGANKQTALSQIFAPVADDLAYPSRLIRSPANNLIWLLDQAAAGGIPNNIELLYPYRPS</sequence>
<dbReference type="Pfam" id="PF01182">
    <property type="entry name" value="Glucosamine_iso"/>
    <property type="match status" value="1"/>
</dbReference>
<comment type="similarity">
    <text evidence="4 8">Belongs to the glucosamine/galactosamine-6-phosphate isomerase family. 6-phosphogluconolactonase subfamily.</text>
</comment>
<evidence type="ECO:0000256" key="5">
    <source>
        <dbReference type="ARBA" id="ARBA00013198"/>
    </source>
</evidence>
<comment type="function">
    <text evidence="2 8">Hydrolysis of 6-phosphogluconolactone to 6-phosphogluconate.</text>
</comment>
<dbReference type="GO" id="GO:0005975">
    <property type="term" value="P:carbohydrate metabolic process"/>
    <property type="evidence" value="ECO:0007669"/>
    <property type="project" value="UniProtKB-UniRule"/>
</dbReference>
<evidence type="ECO:0000256" key="4">
    <source>
        <dbReference type="ARBA" id="ARBA00010662"/>
    </source>
</evidence>
<evidence type="ECO:0000256" key="1">
    <source>
        <dbReference type="ARBA" id="ARBA00000832"/>
    </source>
</evidence>
<dbReference type="AlphaFoldDB" id="A0A928VSR5"/>
<dbReference type="GO" id="GO:0006098">
    <property type="term" value="P:pentose-phosphate shunt"/>
    <property type="evidence" value="ECO:0007669"/>
    <property type="project" value="InterPro"/>
</dbReference>
<evidence type="ECO:0000259" key="9">
    <source>
        <dbReference type="Pfam" id="PF01182"/>
    </source>
</evidence>
<comment type="pathway">
    <text evidence="3 8">Carbohydrate degradation; pentose phosphate pathway; D-ribulose 5-phosphate from D-glucose 6-phosphate (oxidative stage): step 2/3.</text>
</comment>
<evidence type="ECO:0000256" key="3">
    <source>
        <dbReference type="ARBA" id="ARBA00004961"/>
    </source>
</evidence>
<protein>
    <recommendedName>
        <fullName evidence="6 8">6-phosphogluconolactonase</fullName>
        <shortName evidence="8">6PGL</shortName>
        <ecNumber evidence="5 8">3.1.1.31</ecNumber>
    </recommendedName>
</protein>
<dbReference type="SUPFAM" id="SSF100950">
    <property type="entry name" value="NagB/RpiA/CoA transferase-like"/>
    <property type="match status" value="1"/>
</dbReference>
<comment type="catalytic activity">
    <reaction evidence="1 8">
        <text>6-phospho-D-glucono-1,5-lactone + H2O = 6-phospho-D-gluconate + H(+)</text>
        <dbReference type="Rhea" id="RHEA:12556"/>
        <dbReference type="ChEBI" id="CHEBI:15377"/>
        <dbReference type="ChEBI" id="CHEBI:15378"/>
        <dbReference type="ChEBI" id="CHEBI:57955"/>
        <dbReference type="ChEBI" id="CHEBI:58759"/>
        <dbReference type="EC" id="3.1.1.31"/>
    </reaction>
</comment>
<gene>
    <name evidence="8 10" type="primary">pgl</name>
    <name evidence="10" type="ORF">IQ266_17565</name>
</gene>
<keyword evidence="7 8" id="KW-0378">Hydrolase</keyword>
<evidence type="ECO:0000313" key="10">
    <source>
        <dbReference type="EMBL" id="MBE9031544.1"/>
    </source>
</evidence>
<feature type="domain" description="Glucosamine/galactosamine-6-phosphate isomerase" evidence="9">
    <location>
        <begin position="15"/>
        <end position="234"/>
    </location>
</feature>
<name>A0A928VSR5_9CYAN</name>
<dbReference type="InterPro" id="IPR005900">
    <property type="entry name" value="6-phosphogluconolactonase_DevB"/>
</dbReference>